<protein>
    <recommendedName>
        <fullName evidence="4">Lipoxygenase domain-containing protein</fullName>
    </recommendedName>
</protein>
<dbReference type="AlphaFoldDB" id="A0A9D4S276"/>
<reference evidence="5" key="2">
    <citation type="submission" date="2020-11" db="EMBL/GenBank/DDBJ databases">
        <authorList>
            <person name="McCartney M.A."/>
            <person name="Auch B."/>
            <person name="Kono T."/>
            <person name="Mallez S."/>
            <person name="Becker A."/>
            <person name="Gohl D.M."/>
            <person name="Silverstein K.A.T."/>
            <person name="Koren S."/>
            <person name="Bechman K.B."/>
            <person name="Herman A."/>
            <person name="Abrahante J.E."/>
            <person name="Garbe J."/>
        </authorList>
    </citation>
    <scope>NUCLEOTIDE SEQUENCE</scope>
    <source>
        <strain evidence="5">Duluth1</strain>
        <tissue evidence="5">Whole animal</tissue>
    </source>
</reference>
<gene>
    <name evidence="5" type="ORF">DPMN_013206</name>
</gene>
<dbReference type="PROSITE" id="PS51393">
    <property type="entry name" value="LIPOXYGENASE_3"/>
    <property type="match status" value="1"/>
</dbReference>
<dbReference type="SUPFAM" id="SSF48484">
    <property type="entry name" value="Lipoxigenase"/>
    <property type="match status" value="1"/>
</dbReference>
<dbReference type="GO" id="GO:0016702">
    <property type="term" value="F:oxidoreductase activity, acting on single donors with incorporation of molecular oxygen, incorporation of two atoms of oxygen"/>
    <property type="evidence" value="ECO:0007669"/>
    <property type="project" value="InterPro"/>
</dbReference>
<evidence type="ECO:0000256" key="1">
    <source>
        <dbReference type="ARBA" id="ARBA00022723"/>
    </source>
</evidence>
<dbReference type="InterPro" id="IPR020834">
    <property type="entry name" value="LipOase_CS"/>
</dbReference>
<dbReference type="InterPro" id="IPR013819">
    <property type="entry name" value="LipOase_C"/>
</dbReference>
<dbReference type="OrthoDB" id="407298at2759"/>
<evidence type="ECO:0000256" key="3">
    <source>
        <dbReference type="ARBA" id="ARBA00023002"/>
    </source>
</evidence>
<dbReference type="Proteomes" id="UP000828390">
    <property type="component" value="Unassembled WGS sequence"/>
</dbReference>
<dbReference type="Gene3D" id="3.10.450.60">
    <property type="match status" value="1"/>
</dbReference>
<keyword evidence="1" id="KW-0479">Metal-binding</keyword>
<keyword evidence="2" id="KW-0223">Dioxygenase</keyword>
<comment type="caution">
    <text evidence="5">The sequence shown here is derived from an EMBL/GenBank/DDBJ whole genome shotgun (WGS) entry which is preliminary data.</text>
</comment>
<dbReference type="InterPro" id="IPR000907">
    <property type="entry name" value="LipOase"/>
</dbReference>
<evidence type="ECO:0000259" key="4">
    <source>
        <dbReference type="PROSITE" id="PS51393"/>
    </source>
</evidence>
<dbReference type="Gene3D" id="1.20.245.10">
    <property type="entry name" value="Lipoxygenase-1, Domain 5"/>
    <property type="match status" value="1"/>
</dbReference>
<sequence>MAFTINHNNKQWEKVDTMQLWKHGDGENTEWMVEKITETECIYGTYSQGVERCAPLLFSPIAVSVNEQREPVLPKYDLHQVQRKEILDGERKLFEYTQRVAGIPCQVKVVPHLNPGHYAKAVEDRKRLTMAIEHKKGDWTSINDVQKIFGCLFPHPSDITRWEDDVKFGMQRFAGTNNTVIRLCTKIPETLAVTPAMLKPLIENDTLESAIKKKRLFIIDHSILRNCPTIKGTVVCSPIALFYRRNDNKIVPIAIQLFQDKAHDNPVFLPSDPKYTWILAKMWFNNADACVHQANTHLGYTHIVMEGFEVSINRNLSKSHPMFKIMAPHFMYLMTINYLALDILLGEGQFMNTVVSVGTEGAYELIRRYRTKWRLNVEGTLPADLKERGVDSTDVVPDYPFRDDALMTYNAILQYVTDYVHLYYPSDKELSEDYEIQNWRADLDRPIPDGGLGILGVEGVDGRFTSREQLIQVVTSIIYTCSAGHAAANFKQYDEYAYPMNYPSMLRGKPPSDRRSRSEVDVIQTIQPRLNHYKLMTIVKILSDHSFGNQLGDFDQRYIYDPKAMHIVKKFRADLCKIHRKIQKRNMEREIPYDYMDPLVIPNSINI</sequence>
<evidence type="ECO:0000256" key="2">
    <source>
        <dbReference type="ARBA" id="ARBA00022964"/>
    </source>
</evidence>
<dbReference type="GO" id="GO:0034440">
    <property type="term" value="P:lipid oxidation"/>
    <property type="evidence" value="ECO:0007669"/>
    <property type="project" value="InterPro"/>
</dbReference>
<proteinExistence type="predicted"/>
<dbReference type="PRINTS" id="PR00087">
    <property type="entry name" value="LIPOXYGENASE"/>
</dbReference>
<dbReference type="PANTHER" id="PTHR11771">
    <property type="entry name" value="LIPOXYGENASE"/>
    <property type="match status" value="1"/>
</dbReference>
<dbReference type="InterPro" id="IPR036226">
    <property type="entry name" value="LipOase_C_sf"/>
</dbReference>
<name>A0A9D4S276_DREPO</name>
<dbReference type="GO" id="GO:0046872">
    <property type="term" value="F:metal ion binding"/>
    <property type="evidence" value="ECO:0007669"/>
    <property type="project" value="UniProtKB-KW"/>
</dbReference>
<dbReference type="PROSITE" id="PS00081">
    <property type="entry name" value="LIPOXYGENASE_2"/>
    <property type="match status" value="1"/>
</dbReference>
<evidence type="ECO:0000313" key="6">
    <source>
        <dbReference type="Proteomes" id="UP000828390"/>
    </source>
</evidence>
<keyword evidence="6" id="KW-1185">Reference proteome</keyword>
<feature type="domain" description="Lipoxygenase" evidence="4">
    <location>
        <begin position="63"/>
        <end position="607"/>
    </location>
</feature>
<dbReference type="Pfam" id="PF00305">
    <property type="entry name" value="Lipoxygenase"/>
    <property type="match status" value="1"/>
</dbReference>
<dbReference type="EMBL" id="JAIWYP010000001">
    <property type="protein sequence ID" value="KAH3889156.1"/>
    <property type="molecule type" value="Genomic_DNA"/>
</dbReference>
<keyword evidence="3" id="KW-0560">Oxidoreductase</keyword>
<evidence type="ECO:0000313" key="5">
    <source>
        <dbReference type="EMBL" id="KAH3889156.1"/>
    </source>
</evidence>
<organism evidence="5 6">
    <name type="scientific">Dreissena polymorpha</name>
    <name type="common">Zebra mussel</name>
    <name type="synonym">Mytilus polymorpha</name>
    <dbReference type="NCBI Taxonomy" id="45954"/>
    <lineage>
        <taxon>Eukaryota</taxon>
        <taxon>Metazoa</taxon>
        <taxon>Spiralia</taxon>
        <taxon>Lophotrochozoa</taxon>
        <taxon>Mollusca</taxon>
        <taxon>Bivalvia</taxon>
        <taxon>Autobranchia</taxon>
        <taxon>Heteroconchia</taxon>
        <taxon>Euheterodonta</taxon>
        <taxon>Imparidentia</taxon>
        <taxon>Neoheterodontei</taxon>
        <taxon>Myida</taxon>
        <taxon>Dreissenoidea</taxon>
        <taxon>Dreissenidae</taxon>
        <taxon>Dreissena</taxon>
    </lineage>
</organism>
<accession>A0A9D4S276</accession>
<reference evidence="5" key="1">
    <citation type="journal article" date="2019" name="bioRxiv">
        <title>The Genome of the Zebra Mussel, Dreissena polymorpha: A Resource for Invasive Species Research.</title>
        <authorList>
            <person name="McCartney M.A."/>
            <person name="Auch B."/>
            <person name="Kono T."/>
            <person name="Mallez S."/>
            <person name="Zhang Y."/>
            <person name="Obille A."/>
            <person name="Becker A."/>
            <person name="Abrahante J.E."/>
            <person name="Garbe J."/>
            <person name="Badalamenti J.P."/>
            <person name="Herman A."/>
            <person name="Mangelson H."/>
            <person name="Liachko I."/>
            <person name="Sullivan S."/>
            <person name="Sone E.D."/>
            <person name="Koren S."/>
            <person name="Silverstein K.A.T."/>
            <person name="Beckman K.B."/>
            <person name="Gohl D.M."/>
        </authorList>
    </citation>
    <scope>NUCLEOTIDE SEQUENCE</scope>
    <source>
        <strain evidence="5">Duluth1</strain>
        <tissue evidence="5">Whole animal</tissue>
    </source>
</reference>